<evidence type="ECO:0000256" key="7">
    <source>
        <dbReference type="ARBA" id="ARBA00056296"/>
    </source>
</evidence>
<dbReference type="PANTHER" id="PTHR23502">
    <property type="entry name" value="MAJOR FACILITATOR SUPERFAMILY"/>
    <property type="match status" value="1"/>
</dbReference>
<keyword evidence="2" id="KW-0813">Transport</keyword>
<evidence type="ECO:0000256" key="8">
    <source>
        <dbReference type="SAM" id="Phobius"/>
    </source>
</evidence>
<evidence type="ECO:0000256" key="2">
    <source>
        <dbReference type="ARBA" id="ARBA00022448"/>
    </source>
</evidence>
<keyword evidence="4 8" id="KW-1133">Transmembrane helix</keyword>
<feature type="domain" description="Major facilitator superfamily (MFS) profile" evidence="9">
    <location>
        <begin position="107"/>
        <end position="513"/>
    </location>
</feature>
<dbReference type="InterPro" id="IPR036259">
    <property type="entry name" value="MFS_trans_sf"/>
</dbReference>
<dbReference type="InterPro" id="IPR020846">
    <property type="entry name" value="MFS_dom"/>
</dbReference>
<feature type="transmembrane region" description="Helical" evidence="8">
    <location>
        <begin position="423"/>
        <end position="443"/>
    </location>
</feature>
<dbReference type="InterPro" id="IPR011701">
    <property type="entry name" value="MFS"/>
</dbReference>
<evidence type="ECO:0000256" key="3">
    <source>
        <dbReference type="ARBA" id="ARBA00022692"/>
    </source>
</evidence>
<feature type="transmembrane region" description="Helical" evidence="8">
    <location>
        <begin position="401"/>
        <end position="417"/>
    </location>
</feature>
<evidence type="ECO:0000313" key="10">
    <source>
        <dbReference type="EMBL" id="TID25600.1"/>
    </source>
</evidence>
<comment type="subcellular location">
    <subcellularLocation>
        <location evidence="1">Membrane</location>
        <topology evidence="1">Multi-pass membrane protein</topology>
    </subcellularLocation>
</comment>
<dbReference type="GO" id="GO:0005886">
    <property type="term" value="C:plasma membrane"/>
    <property type="evidence" value="ECO:0007669"/>
    <property type="project" value="TreeGrafter"/>
</dbReference>
<evidence type="ECO:0000256" key="6">
    <source>
        <dbReference type="ARBA" id="ARBA00023180"/>
    </source>
</evidence>
<dbReference type="PROSITE" id="PS50850">
    <property type="entry name" value="MFS"/>
    <property type="match status" value="1"/>
</dbReference>
<dbReference type="STRING" id="86259.A0A4Z1PNX9"/>
<gene>
    <name evidence="10" type="ORF">E6O75_ATG03463</name>
</gene>
<evidence type="ECO:0000256" key="1">
    <source>
        <dbReference type="ARBA" id="ARBA00004141"/>
    </source>
</evidence>
<feature type="transmembrane region" description="Helical" evidence="8">
    <location>
        <begin position="464"/>
        <end position="482"/>
    </location>
</feature>
<dbReference type="Pfam" id="PF07690">
    <property type="entry name" value="MFS_1"/>
    <property type="match status" value="1"/>
</dbReference>
<feature type="transmembrane region" description="Helical" evidence="8">
    <location>
        <begin position="140"/>
        <end position="161"/>
    </location>
</feature>
<feature type="transmembrane region" description="Helical" evidence="8">
    <location>
        <begin position="488"/>
        <end position="508"/>
    </location>
</feature>
<dbReference type="AlphaFoldDB" id="A0A4Z1PNX9"/>
<dbReference type="Gene3D" id="1.20.1720.10">
    <property type="entry name" value="Multidrug resistance protein D"/>
    <property type="match status" value="1"/>
</dbReference>
<keyword evidence="6" id="KW-0325">Glycoprotein</keyword>
<feature type="transmembrane region" description="Helical" evidence="8">
    <location>
        <begin position="107"/>
        <end position="128"/>
    </location>
</feature>
<evidence type="ECO:0000256" key="5">
    <source>
        <dbReference type="ARBA" id="ARBA00023136"/>
    </source>
</evidence>
<evidence type="ECO:0000313" key="11">
    <source>
        <dbReference type="Proteomes" id="UP000298493"/>
    </source>
</evidence>
<evidence type="ECO:0000259" key="9">
    <source>
        <dbReference type="PROSITE" id="PS50850"/>
    </source>
</evidence>
<feature type="transmembrane region" description="Helical" evidence="8">
    <location>
        <begin position="173"/>
        <end position="191"/>
    </location>
</feature>
<organism evidence="10 11">
    <name type="scientific">Venturia nashicola</name>
    <dbReference type="NCBI Taxonomy" id="86259"/>
    <lineage>
        <taxon>Eukaryota</taxon>
        <taxon>Fungi</taxon>
        <taxon>Dikarya</taxon>
        <taxon>Ascomycota</taxon>
        <taxon>Pezizomycotina</taxon>
        <taxon>Dothideomycetes</taxon>
        <taxon>Pleosporomycetidae</taxon>
        <taxon>Venturiales</taxon>
        <taxon>Venturiaceae</taxon>
        <taxon>Venturia</taxon>
    </lineage>
</organism>
<name>A0A4Z1PNX9_9PEZI</name>
<evidence type="ECO:0000256" key="4">
    <source>
        <dbReference type="ARBA" id="ARBA00022989"/>
    </source>
</evidence>
<feature type="transmembrane region" description="Helical" evidence="8">
    <location>
        <begin position="262"/>
        <end position="281"/>
    </location>
</feature>
<keyword evidence="11" id="KW-1185">Reference proteome</keyword>
<comment type="function">
    <text evidence="7">MFS-type transporter; part of the gene cluster that mediates the biosynthesis of squalestatin S1 (SQS1, also known as zaragozic acid A), a heavily oxidized fungal polyketide that offers potent cholesterol lowering activity by targeting squalene synthase (SS).</text>
</comment>
<dbReference type="EMBL" id="SNSC02000003">
    <property type="protein sequence ID" value="TID25600.1"/>
    <property type="molecule type" value="Genomic_DNA"/>
</dbReference>
<dbReference type="GO" id="GO:0140115">
    <property type="term" value="P:export across plasma membrane"/>
    <property type="evidence" value="ECO:0007669"/>
    <property type="project" value="UniProtKB-ARBA"/>
</dbReference>
<feature type="transmembrane region" description="Helical" evidence="8">
    <location>
        <begin position="236"/>
        <end position="256"/>
    </location>
</feature>
<protein>
    <submittedName>
        <fullName evidence="10">MFS general substrate transporter</fullName>
    </submittedName>
</protein>
<comment type="caution">
    <text evidence="10">The sequence shown here is derived from an EMBL/GenBank/DDBJ whole genome shotgun (WGS) entry which is preliminary data.</text>
</comment>
<dbReference type="SUPFAM" id="SSF103473">
    <property type="entry name" value="MFS general substrate transporter"/>
    <property type="match status" value="1"/>
</dbReference>
<proteinExistence type="predicted"/>
<keyword evidence="3 8" id="KW-0812">Transmembrane</keyword>
<keyword evidence="5 8" id="KW-0472">Membrane</keyword>
<dbReference type="PRINTS" id="PR01036">
    <property type="entry name" value="TCRTETB"/>
</dbReference>
<sequence length="537" mass="59391">MATLFSSKKTTFAPFARLGKTGGSILSKSLGGRHGLERVEYPPQGQRRETRWSQIGQQLSRPLTFRDSVWLSEPEKLMLQLQFANKDEAVLFDPPHHILSRSKKKQLVYLVSLAAMFSPLSSNIYFPALTDIAESLNTSIALVALTVSIYMVFQGLAPSFWGPLADSYGRRPIFLSTLFVYFLANIALAQSKSFAMLMLFRGIQAIGSSSTIAIGAGVIGDIALGSERGGFMGLFGGIRMFGQAIGPVFGGILTQYLGFRSIFYFLTCFAAVVVIMLALYLPETLRKIAGDGSRRLYGIYRPILSHSNQGTPIPVEERYTPSEISLSTLLESFKLLAEKDVLTHQGFGCVLGSLITGKLMDRDYKKEAVRYTKEHALPEDIEPKQQNYPDFPIERARLRSVYFLNGIFVIATGVYGFSVEWHIAIPLILQFITAFTATAIFNINSTLMIDLYPSKPASATAINNLVRCTLGAIGVGFIQKSINTIKEGPTFLALALIALASIVLVVIARKWGPQWRMERFYRLKSLQELAEAVKNKG</sequence>
<dbReference type="Proteomes" id="UP000298493">
    <property type="component" value="Unassembled WGS sequence"/>
</dbReference>
<accession>A0A4Z1PNX9</accession>
<dbReference type="FunFam" id="1.20.1720.10:FF:000009">
    <property type="entry name" value="MFS multidrug transporter"/>
    <property type="match status" value="1"/>
</dbReference>
<dbReference type="GO" id="GO:0015137">
    <property type="term" value="F:citrate transmembrane transporter activity"/>
    <property type="evidence" value="ECO:0007669"/>
    <property type="project" value="UniProtKB-ARBA"/>
</dbReference>
<reference evidence="10 11" key="1">
    <citation type="submission" date="2019-04" db="EMBL/GenBank/DDBJ databases">
        <title>High contiguity whole genome sequence and gene annotation resource for two Venturia nashicola isolates.</title>
        <authorList>
            <person name="Prokchorchik M."/>
            <person name="Won K."/>
            <person name="Lee Y."/>
            <person name="Choi E.D."/>
            <person name="Segonzac C."/>
            <person name="Sohn K.H."/>
        </authorList>
    </citation>
    <scope>NUCLEOTIDE SEQUENCE [LARGE SCALE GENOMIC DNA]</scope>
    <source>
        <strain evidence="10 11">PRI2</strain>
    </source>
</reference>
<feature type="transmembrane region" description="Helical" evidence="8">
    <location>
        <begin position="203"/>
        <end position="224"/>
    </location>
</feature>
<dbReference type="FunFam" id="1.20.1250.20:FF:000172">
    <property type="entry name" value="MFS multidrug resistance transporter"/>
    <property type="match status" value="1"/>
</dbReference>
<dbReference type="PANTHER" id="PTHR23502:SF26">
    <property type="entry name" value="MAJOR FACILITATOR SUPERFAMILY (MFS) PROFILE DOMAIN-CONTAINING PROTEIN"/>
    <property type="match status" value="1"/>
</dbReference>